<dbReference type="SUPFAM" id="SSF88946">
    <property type="entry name" value="Sigma2 domain of RNA polymerase sigma factors"/>
    <property type="match status" value="1"/>
</dbReference>
<accession>A0A939TCD6</accession>
<dbReference type="InterPro" id="IPR007627">
    <property type="entry name" value="RNA_pol_sigma70_r2"/>
</dbReference>
<gene>
    <name evidence="8" type="ORF">J4573_45755</name>
</gene>
<feature type="region of interest" description="Disordered" evidence="6">
    <location>
        <begin position="295"/>
        <end position="335"/>
    </location>
</feature>
<evidence type="ECO:0000256" key="4">
    <source>
        <dbReference type="ARBA" id="ARBA00023125"/>
    </source>
</evidence>
<dbReference type="SUPFAM" id="SSF88659">
    <property type="entry name" value="Sigma3 and sigma4 domains of RNA polymerase sigma factors"/>
    <property type="match status" value="1"/>
</dbReference>
<dbReference type="InterPro" id="IPR036388">
    <property type="entry name" value="WH-like_DNA-bd_sf"/>
</dbReference>
<dbReference type="Proteomes" id="UP000669179">
    <property type="component" value="Unassembled WGS sequence"/>
</dbReference>
<keyword evidence="4" id="KW-0238">DNA-binding</keyword>
<evidence type="ECO:0000256" key="2">
    <source>
        <dbReference type="ARBA" id="ARBA00023015"/>
    </source>
</evidence>
<feature type="domain" description="RNA polymerase sigma-70 region 2" evidence="7">
    <location>
        <begin position="37"/>
        <end position="103"/>
    </location>
</feature>
<dbReference type="InterPro" id="IPR014284">
    <property type="entry name" value="RNA_pol_sigma-70_dom"/>
</dbReference>
<feature type="compositionally biased region" description="Gly residues" evidence="6">
    <location>
        <begin position="427"/>
        <end position="436"/>
    </location>
</feature>
<dbReference type="EMBL" id="JAGEOJ010000026">
    <property type="protein sequence ID" value="MBO2454462.1"/>
    <property type="molecule type" value="Genomic_DNA"/>
</dbReference>
<keyword evidence="3" id="KW-0731">Sigma factor</keyword>
<sequence>MSEKRSRDEQWRLDRELILRFQAAAPGRERERAFEPLVARYGPMVLRRCAIGLAPDGGAAEEAAADTWVEAYTALYRLRDPRAAVNYLREIAHRQVIRRYRAAPRRMELPSADAVEDRERTRARSDRAESDHGFAIREQELLRLLEALVPTLPEGEQRLYDLVVRQGMEVSELAQALGVSRQIASRRLYDHRQYLKEAFGATVLVLSGNGCADIRGVKAVASFRKAASRMSVMPATLRWKVVQHISDCAKCGHWCKENGFWWILALVPPLFLAGLHRNVMGRVRLVSNTEAVTGPAVTARSPAPPTRRRSSRRAPAARPPSTRRSPSGPGRNGWEWGPVAAVVLVGGLLTAVLAVGGAFRQTGLGVLAAEPASPKPSTVSKAPGRVKPTRPGTGGRRPGHADAGSGRGATGGADSSEGDGSDRSGPAGRGDGGGRLPDGTNRSGSGGRAGSGPDGSGGGGSGNGSDGSDGGGSGSDSDGSGGGGSGSDSDGSPGGGPYVPAERPADHTVEVRIDGASDPTVASYGIDVTVAGTARPRCQGLNAQCLYTVPHGGTIEVRLPGNSRVPSWGGQAPCKSGQTTCAFTVTANMSMPLRLAYEPG</sequence>
<proteinExistence type="inferred from homology"/>
<comment type="caution">
    <text evidence="8">The sequence shown here is derived from an EMBL/GenBank/DDBJ whole genome shotgun (WGS) entry which is preliminary data.</text>
</comment>
<protein>
    <submittedName>
        <fullName evidence="8">Sigma-70 family RNA polymerase sigma factor</fullName>
    </submittedName>
</protein>
<feature type="region of interest" description="Disordered" evidence="6">
    <location>
        <begin position="369"/>
        <end position="502"/>
    </location>
</feature>
<dbReference type="GO" id="GO:0006352">
    <property type="term" value="P:DNA-templated transcription initiation"/>
    <property type="evidence" value="ECO:0007669"/>
    <property type="project" value="InterPro"/>
</dbReference>
<evidence type="ECO:0000256" key="6">
    <source>
        <dbReference type="SAM" id="MobiDB-lite"/>
    </source>
</evidence>
<dbReference type="GO" id="GO:0003677">
    <property type="term" value="F:DNA binding"/>
    <property type="evidence" value="ECO:0007669"/>
    <property type="project" value="UniProtKB-KW"/>
</dbReference>
<dbReference type="PANTHER" id="PTHR43133">
    <property type="entry name" value="RNA POLYMERASE ECF-TYPE SIGMA FACTO"/>
    <property type="match status" value="1"/>
</dbReference>
<keyword evidence="2" id="KW-0805">Transcription regulation</keyword>
<dbReference type="AlphaFoldDB" id="A0A939TCD6"/>
<dbReference type="GO" id="GO:0016987">
    <property type="term" value="F:sigma factor activity"/>
    <property type="evidence" value="ECO:0007669"/>
    <property type="project" value="UniProtKB-KW"/>
</dbReference>
<dbReference type="Gene3D" id="1.10.10.10">
    <property type="entry name" value="Winged helix-like DNA-binding domain superfamily/Winged helix DNA-binding domain"/>
    <property type="match status" value="1"/>
</dbReference>
<evidence type="ECO:0000259" key="7">
    <source>
        <dbReference type="Pfam" id="PF04542"/>
    </source>
</evidence>
<evidence type="ECO:0000313" key="9">
    <source>
        <dbReference type="Proteomes" id="UP000669179"/>
    </source>
</evidence>
<dbReference type="InterPro" id="IPR013324">
    <property type="entry name" value="RNA_pol_sigma_r3/r4-like"/>
</dbReference>
<feature type="compositionally biased region" description="Low complexity" evidence="6">
    <location>
        <begin position="313"/>
        <end position="329"/>
    </location>
</feature>
<evidence type="ECO:0000256" key="3">
    <source>
        <dbReference type="ARBA" id="ARBA00023082"/>
    </source>
</evidence>
<evidence type="ECO:0000256" key="5">
    <source>
        <dbReference type="ARBA" id="ARBA00023163"/>
    </source>
</evidence>
<dbReference type="RefSeq" id="WP_208262669.1">
    <property type="nucleotide sequence ID" value="NZ_JAGEOJ010000026.1"/>
</dbReference>
<dbReference type="InterPro" id="IPR013325">
    <property type="entry name" value="RNA_pol_sigma_r2"/>
</dbReference>
<dbReference type="InterPro" id="IPR039425">
    <property type="entry name" value="RNA_pol_sigma-70-like"/>
</dbReference>
<name>A0A939TCD6_9ACTN</name>
<evidence type="ECO:0000313" key="8">
    <source>
        <dbReference type="EMBL" id="MBO2454462.1"/>
    </source>
</evidence>
<feature type="compositionally biased region" description="Gly residues" evidence="6">
    <location>
        <begin position="444"/>
        <end position="497"/>
    </location>
</feature>
<dbReference type="NCBIfam" id="TIGR02937">
    <property type="entry name" value="sigma70-ECF"/>
    <property type="match status" value="1"/>
</dbReference>
<reference evidence="8" key="1">
    <citation type="submission" date="2021-03" db="EMBL/GenBank/DDBJ databases">
        <authorList>
            <person name="Kanchanasin P."/>
            <person name="Saeng-In P."/>
            <person name="Phongsopitanun W."/>
            <person name="Yuki M."/>
            <person name="Kudo T."/>
            <person name="Ohkuma M."/>
            <person name="Tanasupawat S."/>
        </authorList>
    </citation>
    <scope>NUCLEOTIDE SEQUENCE</scope>
    <source>
        <strain evidence="8">GKU 128</strain>
    </source>
</reference>
<dbReference type="Gene3D" id="1.10.1740.10">
    <property type="match status" value="1"/>
</dbReference>
<keyword evidence="9" id="KW-1185">Reference proteome</keyword>
<dbReference type="PANTHER" id="PTHR43133:SF8">
    <property type="entry name" value="RNA POLYMERASE SIGMA FACTOR HI_1459-RELATED"/>
    <property type="match status" value="1"/>
</dbReference>
<dbReference type="Pfam" id="PF04542">
    <property type="entry name" value="Sigma70_r2"/>
    <property type="match status" value="1"/>
</dbReference>
<evidence type="ECO:0000256" key="1">
    <source>
        <dbReference type="ARBA" id="ARBA00010641"/>
    </source>
</evidence>
<comment type="similarity">
    <text evidence="1">Belongs to the sigma-70 factor family. ECF subfamily.</text>
</comment>
<organism evidence="8 9">
    <name type="scientific">Actinomadura barringtoniae</name>
    <dbReference type="NCBI Taxonomy" id="1427535"/>
    <lineage>
        <taxon>Bacteria</taxon>
        <taxon>Bacillati</taxon>
        <taxon>Actinomycetota</taxon>
        <taxon>Actinomycetes</taxon>
        <taxon>Streptosporangiales</taxon>
        <taxon>Thermomonosporaceae</taxon>
        <taxon>Actinomadura</taxon>
    </lineage>
</organism>
<keyword evidence="5" id="KW-0804">Transcription</keyword>